<dbReference type="Pfam" id="PF09084">
    <property type="entry name" value="NMT1"/>
    <property type="match status" value="1"/>
</dbReference>
<gene>
    <name evidence="4" type="ORF">ACFPU1_00375</name>
</gene>
<feature type="domain" description="SsuA/THI5-like" evidence="3">
    <location>
        <begin position="69"/>
        <end position="282"/>
    </location>
</feature>
<dbReference type="Proteomes" id="UP001596142">
    <property type="component" value="Unassembled WGS sequence"/>
</dbReference>
<dbReference type="PROSITE" id="PS51257">
    <property type="entry name" value="PROKAR_LIPOPROTEIN"/>
    <property type="match status" value="1"/>
</dbReference>
<reference evidence="5" key="1">
    <citation type="journal article" date="2019" name="Int. J. Syst. Evol. Microbiol.">
        <title>The Global Catalogue of Microorganisms (GCM) 10K type strain sequencing project: providing services to taxonomists for standard genome sequencing and annotation.</title>
        <authorList>
            <consortium name="The Broad Institute Genomics Platform"/>
            <consortium name="The Broad Institute Genome Sequencing Center for Infectious Disease"/>
            <person name="Wu L."/>
            <person name="Ma J."/>
        </authorList>
    </citation>
    <scope>NUCLEOTIDE SEQUENCE [LARGE SCALE GENOMIC DNA]</scope>
    <source>
        <strain evidence="5">CECT 7184</strain>
    </source>
</reference>
<dbReference type="EMBL" id="JBHSOZ010000002">
    <property type="protein sequence ID" value="MFC5711227.1"/>
    <property type="molecule type" value="Genomic_DNA"/>
</dbReference>
<accession>A0ABW0YIP1</accession>
<name>A0ABW0YIP1_9BACI</name>
<evidence type="ECO:0000259" key="3">
    <source>
        <dbReference type="Pfam" id="PF09084"/>
    </source>
</evidence>
<feature type="compositionally biased region" description="Acidic residues" evidence="1">
    <location>
        <begin position="29"/>
        <end position="54"/>
    </location>
</feature>
<dbReference type="RefSeq" id="WP_385937170.1">
    <property type="nucleotide sequence ID" value="NZ_JBHSOZ010000002.1"/>
</dbReference>
<proteinExistence type="predicted"/>
<dbReference type="InterPro" id="IPR015168">
    <property type="entry name" value="SsuA/THI5"/>
</dbReference>
<dbReference type="PANTHER" id="PTHR31528:SF3">
    <property type="entry name" value="THIAMINE BIOSYNTHESIS PROTEIN HI_0357-RELATED"/>
    <property type="match status" value="1"/>
</dbReference>
<evidence type="ECO:0000313" key="4">
    <source>
        <dbReference type="EMBL" id="MFC5711227.1"/>
    </source>
</evidence>
<dbReference type="PANTHER" id="PTHR31528">
    <property type="entry name" value="4-AMINO-5-HYDROXYMETHYL-2-METHYLPYRIMIDINE PHOSPHATE SYNTHASE THI11-RELATED"/>
    <property type="match status" value="1"/>
</dbReference>
<comment type="caution">
    <text evidence="4">The sequence shown here is derived from an EMBL/GenBank/DDBJ whole genome shotgun (WGS) entry which is preliminary data.</text>
</comment>
<feature type="region of interest" description="Disordered" evidence="1">
    <location>
        <begin position="25"/>
        <end position="54"/>
    </location>
</feature>
<dbReference type="InterPro" id="IPR027939">
    <property type="entry name" value="NMT1/THI5"/>
</dbReference>
<feature type="signal peptide" evidence="2">
    <location>
        <begin position="1"/>
        <end position="23"/>
    </location>
</feature>
<keyword evidence="2" id="KW-0732">Signal</keyword>
<keyword evidence="5" id="KW-1185">Reference proteome</keyword>
<sequence length="359" mass="40053">MTKRKLLTRSLAGASALSLFLMAGCNGQGEEDTESPEEVTNNGEEEERQAGEESNELEQIEVMLDWYPNAVHSYLYAAQEQGYFAEEGVEVDLIFPANPTDPLNLAATGEVTLGITYQPDVITARNEGIPVISVAAIVRSPLNHIVYLEDSGIESPSDLEGRQVGYPGIPVNEPLIETMVTEDGGNIEEVELIDVGFELGSSIVTERADAVIGAYINHEVPVLEHQGHEVGYFDPVDYGVPAFYELVMVTNEDNFEENEDVIHRFWEAASRGYEYMKENPDESLDILFGHEDQENFPLVREVEEESLDILLSLMEEEGEPFGSQSEESWEETIEWLAETGYIDEQPSTEDIFVNIAEEE</sequence>
<evidence type="ECO:0000313" key="5">
    <source>
        <dbReference type="Proteomes" id="UP001596142"/>
    </source>
</evidence>
<protein>
    <submittedName>
        <fullName evidence="4">ABC transporter substrate-binding protein</fullName>
    </submittedName>
</protein>
<organism evidence="4 5">
    <name type="scientific">Thalassorhabdus alkalitolerans</name>
    <dbReference type="NCBI Taxonomy" id="2282697"/>
    <lineage>
        <taxon>Bacteria</taxon>
        <taxon>Bacillati</taxon>
        <taxon>Bacillota</taxon>
        <taxon>Bacilli</taxon>
        <taxon>Bacillales</taxon>
        <taxon>Bacillaceae</taxon>
        <taxon>Thalassorhabdus</taxon>
    </lineage>
</organism>
<feature type="chain" id="PRO_5046478533" evidence="2">
    <location>
        <begin position="24"/>
        <end position="359"/>
    </location>
</feature>
<evidence type="ECO:0000256" key="2">
    <source>
        <dbReference type="SAM" id="SignalP"/>
    </source>
</evidence>
<evidence type="ECO:0000256" key="1">
    <source>
        <dbReference type="SAM" id="MobiDB-lite"/>
    </source>
</evidence>
<dbReference type="Gene3D" id="3.40.190.10">
    <property type="entry name" value="Periplasmic binding protein-like II"/>
    <property type="match status" value="2"/>
</dbReference>
<dbReference type="SUPFAM" id="SSF53850">
    <property type="entry name" value="Periplasmic binding protein-like II"/>
    <property type="match status" value="1"/>
</dbReference>